<name>A0ABC8AJD6_9NOCA</name>
<proteinExistence type="predicted"/>
<feature type="transmembrane region" description="Helical" evidence="2">
    <location>
        <begin position="172"/>
        <end position="194"/>
    </location>
</feature>
<evidence type="ECO:0000256" key="2">
    <source>
        <dbReference type="SAM" id="Phobius"/>
    </source>
</evidence>
<evidence type="ECO:0000313" key="4">
    <source>
        <dbReference type="Proteomes" id="UP000180166"/>
    </source>
</evidence>
<dbReference type="InterPro" id="IPR021373">
    <property type="entry name" value="DUF2993"/>
</dbReference>
<dbReference type="EMBL" id="CP017839">
    <property type="protein sequence ID" value="APA94270.1"/>
    <property type="molecule type" value="Genomic_DNA"/>
</dbReference>
<dbReference type="AlphaFoldDB" id="A0ABC8AJD6"/>
<keyword evidence="2" id="KW-1133">Transmembrane helix</keyword>
<keyword evidence="2" id="KW-0472">Membrane</keyword>
<evidence type="ECO:0000256" key="1">
    <source>
        <dbReference type="SAM" id="MobiDB-lite"/>
    </source>
</evidence>
<dbReference type="Proteomes" id="UP000180166">
    <property type="component" value="Chromosome"/>
</dbReference>
<feature type="region of interest" description="Disordered" evidence="1">
    <location>
        <begin position="120"/>
        <end position="168"/>
    </location>
</feature>
<gene>
    <name evidence="3" type="ORF">NS506_00183</name>
</gene>
<feature type="compositionally biased region" description="Polar residues" evidence="1">
    <location>
        <begin position="1"/>
        <end position="23"/>
    </location>
</feature>
<accession>A0ABC8AJD6</accession>
<reference evidence="3 4" key="1">
    <citation type="submission" date="2016-10" db="EMBL/GenBank/DDBJ databases">
        <title>Genome sequence of Nocardia seriolae strain EM150506, isolated from Anguila japonica.</title>
        <authorList>
            <person name="Han H.-J."/>
        </authorList>
    </citation>
    <scope>NUCLEOTIDE SEQUENCE [LARGE SCALE GENOMIC DNA]</scope>
    <source>
        <strain evidence="3 4">EM150506</strain>
    </source>
</reference>
<dbReference type="RefSeq" id="WP_335582353.1">
    <property type="nucleotide sequence ID" value="NZ_CP017839.1"/>
</dbReference>
<protein>
    <recommendedName>
        <fullName evidence="5">DUF2993 domain-containing protein</fullName>
    </recommendedName>
</protein>
<organism evidence="3 4">
    <name type="scientific">Nocardia seriolae</name>
    <dbReference type="NCBI Taxonomy" id="37332"/>
    <lineage>
        <taxon>Bacteria</taxon>
        <taxon>Bacillati</taxon>
        <taxon>Actinomycetota</taxon>
        <taxon>Actinomycetes</taxon>
        <taxon>Mycobacteriales</taxon>
        <taxon>Nocardiaceae</taxon>
        <taxon>Nocardia</taxon>
    </lineage>
</organism>
<dbReference type="KEGG" id="nsr:NS506_00183"/>
<evidence type="ECO:0008006" key="5">
    <source>
        <dbReference type="Google" id="ProtNLM"/>
    </source>
</evidence>
<sequence>MSSNPTSDDATTRDATPAQSADSAAQPVDLGEPDSTPTESLGAQQDSHAGVAEGRTEVLDAQTEVLDGHTEVLNGSESTGTAATEWWTDPAARIDEQHTAVLGEHPTQALHPGEAAYAAAGAPTSGGYPLTDQPGYQTGGHQLPPGTPPPPMNVGGGQGGSPGKPRNSRKTLLVVGLVVALLVAGGLAGGEAYARHKVESCISSQFQAQMGSKIDVSFGWKPLLLTMFDNKVSSVTVDSDDTKFGPAQGMVVHATFNDVEVKDSGKQGGTIGSSTAEVTWSNEGITKTLGGLVSGTTSDPNSGTLSFAVLGGLAQLQVKPKIVGDKIEVDTLQATLLGFGLPTDLVSGIVEVMSESLQSYPMGLQPTKVEVTKDGLHVSLRGGRTELQASTDQNQQQPINC</sequence>
<dbReference type="Pfam" id="PF11209">
    <property type="entry name" value="LmeA"/>
    <property type="match status" value="1"/>
</dbReference>
<evidence type="ECO:0000313" key="3">
    <source>
        <dbReference type="EMBL" id="APA94270.1"/>
    </source>
</evidence>
<feature type="region of interest" description="Disordered" evidence="1">
    <location>
        <begin position="1"/>
        <end position="56"/>
    </location>
</feature>
<feature type="compositionally biased region" description="Polar residues" evidence="1">
    <location>
        <begin position="35"/>
        <end position="47"/>
    </location>
</feature>
<keyword evidence="2" id="KW-0812">Transmembrane</keyword>